<dbReference type="GO" id="GO:0005886">
    <property type="term" value="C:plasma membrane"/>
    <property type="evidence" value="ECO:0007669"/>
    <property type="project" value="UniProtKB-SubCell"/>
</dbReference>
<gene>
    <name evidence="9" type="ordered locus">Snas_4142</name>
</gene>
<keyword evidence="4 7" id="KW-0812">Transmembrane</keyword>
<proteinExistence type="inferred from homology"/>
<dbReference type="CDD" id="cd06261">
    <property type="entry name" value="TM_PBP2"/>
    <property type="match status" value="1"/>
</dbReference>
<evidence type="ECO:0000256" key="2">
    <source>
        <dbReference type="ARBA" id="ARBA00022448"/>
    </source>
</evidence>
<dbReference type="EMBL" id="CP001778">
    <property type="protein sequence ID" value="ADD43793.1"/>
    <property type="molecule type" value="Genomic_DNA"/>
</dbReference>
<dbReference type="Pfam" id="PF00528">
    <property type="entry name" value="BPD_transp_1"/>
    <property type="match status" value="1"/>
</dbReference>
<protein>
    <submittedName>
        <fullName evidence="9">Binding-protein-dependent transport systems inner membrane component</fullName>
    </submittedName>
</protein>
<dbReference type="KEGG" id="sna:Snas_4142"/>
<evidence type="ECO:0000256" key="7">
    <source>
        <dbReference type="RuleBase" id="RU363032"/>
    </source>
</evidence>
<comment type="similarity">
    <text evidence="7">Belongs to the binding-protein-dependent transport system permease family.</text>
</comment>
<feature type="transmembrane region" description="Helical" evidence="7">
    <location>
        <begin position="281"/>
        <end position="302"/>
    </location>
</feature>
<organism evidence="9 10">
    <name type="scientific">Stackebrandtia nassauensis (strain DSM 44728 / CIP 108903 / NRRL B-16338 / NBRC 102104 / LLR-40K-21)</name>
    <dbReference type="NCBI Taxonomy" id="446470"/>
    <lineage>
        <taxon>Bacteria</taxon>
        <taxon>Bacillati</taxon>
        <taxon>Actinomycetota</taxon>
        <taxon>Actinomycetes</taxon>
        <taxon>Glycomycetales</taxon>
        <taxon>Glycomycetaceae</taxon>
        <taxon>Stackebrandtia</taxon>
    </lineage>
</organism>
<dbReference type="Gene3D" id="1.10.3720.10">
    <property type="entry name" value="MetI-like"/>
    <property type="match status" value="1"/>
</dbReference>
<evidence type="ECO:0000256" key="6">
    <source>
        <dbReference type="ARBA" id="ARBA00023136"/>
    </source>
</evidence>
<dbReference type="Pfam" id="PF12911">
    <property type="entry name" value="OppC_N"/>
    <property type="match status" value="1"/>
</dbReference>
<dbReference type="InterPro" id="IPR025966">
    <property type="entry name" value="OppC_N"/>
</dbReference>
<feature type="transmembrane region" description="Helical" evidence="7">
    <location>
        <begin position="165"/>
        <end position="184"/>
    </location>
</feature>
<dbReference type="HOGENOM" id="CLU_028518_1_2_11"/>
<accession>D3Q143</accession>
<keyword evidence="10" id="KW-1185">Reference proteome</keyword>
<evidence type="ECO:0000259" key="8">
    <source>
        <dbReference type="PROSITE" id="PS50928"/>
    </source>
</evidence>
<dbReference type="PROSITE" id="PS50928">
    <property type="entry name" value="ABC_TM1"/>
    <property type="match status" value="1"/>
</dbReference>
<dbReference type="eggNOG" id="COG1173">
    <property type="taxonomic scope" value="Bacteria"/>
</dbReference>
<dbReference type="AlphaFoldDB" id="D3Q143"/>
<keyword evidence="5 7" id="KW-1133">Transmembrane helix</keyword>
<comment type="subcellular location">
    <subcellularLocation>
        <location evidence="1 7">Cell membrane</location>
        <topology evidence="1 7">Multi-pass membrane protein</topology>
    </subcellularLocation>
</comment>
<dbReference type="SUPFAM" id="SSF161098">
    <property type="entry name" value="MetI-like"/>
    <property type="match status" value="1"/>
</dbReference>
<keyword evidence="6 7" id="KW-0472">Membrane</keyword>
<feature type="domain" description="ABC transmembrane type-1" evidence="8">
    <location>
        <begin position="100"/>
        <end position="299"/>
    </location>
</feature>
<dbReference type="PANTHER" id="PTHR43386">
    <property type="entry name" value="OLIGOPEPTIDE TRANSPORT SYSTEM PERMEASE PROTEIN APPC"/>
    <property type="match status" value="1"/>
</dbReference>
<evidence type="ECO:0000313" key="9">
    <source>
        <dbReference type="EMBL" id="ADD43793.1"/>
    </source>
</evidence>
<dbReference type="GO" id="GO:0055085">
    <property type="term" value="P:transmembrane transport"/>
    <property type="evidence" value="ECO:0007669"/>
    <property type="project" value="InterPro"/>
</dbReference>
<evidence type="ECO:0000256" key="5">
    <source>
        <dbReference type="ARBA" id="ARBA00022989"/>
    </source>
</evidence>
<evidence type="ECO:0000256" key="4">
    <source>
        <dbReference type="ARBA" id="ARBA00022692"/>
    </source>
</evidence>
<dbReference type="OrthoDB" id="6637947at2"/>
<dbReference type="PANTHER" id="PTHR43386:SF6">
    <property type="entry name" value="ABC TRANSPORTER PERMEASE PROTEIN"/>
    <property type="match status" value="1"/>
</dbReference>
<name>D3Q143_STANL</name>
<feature type="transmembrane region" description="Helical" evidence="7">
    <location>
        <begin position="104"/>
        <end position="128"/>
    </location>
</feature>
<feature type="transmembrane region" description="Helical" evidence="7">
    <location>
        <begin position="37"/>
        <end position="57"/>
    </location>
</feature>
<keyword evidence="2 7" id="KW-0813">Transport</keyword>
<evidence type="ECO:0000313" key="10">
    <source>
        <dbReference type="Proteomes" id="UP000000844"/>
    </source>
</evidence>
<dbReference type="RefSeq" id="WP_013019364.1">
    <property type="nucleotide sequence ID" value="NC_013947.1"/>
</dbReference>
<dbReference type="InterPro" id="IPR035906">
    <property type="entry name" value="MetI-like_sf"/>
</dbReference>
<sequence length="311" mass="33532">MSEAAAQQEAQESMALSAPASGMWRDAFRSLRRRPDAVISAVWILVVILMAVAPWIFTSKDYLACDGDNSKIKPQWFGGEFFLGTNNQGCDYFAMTIAGARPSIFLSFMVILITVTVGFILGGLAGYYGGWIDAIVSRVVEVWMVIPFFLGAVLLLTLFQDFKLGGGQILAVIPPTLALAFFGWTTDTRLVRASVLQAKQFDYVQAARSLGASDRRMLFRHILPNAIAPVLSGLPIAVGAYITTEAALSVLGLGVRPPATSWGTLIAEGAPWVQGGYPHLLIIPGTVLLLTILAFALLGDALRDALDPKLR</sequence>
<feature type="transmembrane region" description="Helical" evidence="7">
    <location>
        <begin position="140"/>
        <end position="159"/>
    </location>
</feature>
<keyword evidence="3" id="KW-1003">Cell membrane</keyword>
<dbReference type="InterPro" id="IPR000515">
    <property type="entry name" value="MetI-like"/>
</dbReference>
<dbReference type="STRING" id="446470.Snas_4142"/>
<dbReference type="Proteomes" id="UP000000844">
    <property type="component" value="Chromosome"/>
</dbReference>
<evidence type="ECO:0000256" key="1">
    <source>
        <dbReference type="ARBA" id="ARBA00004651"/>
    </source>
</evidence>
<evidence type="ECO:0000256" key="3">
    <source>
        <dbReference type="ARBA" id="ARBA00022475"/>
    </source>
</evidence>
<dbReference type="InterPro" id="IPR050366">
    <property type="entry name" value="BP-dependent_transpt_permease"/>
</dbReference>
<feature type="transmembrane region" description="Helical" evidence="7">
    <location>
        <begin position="222"/>
        <end position="242"/>
    </location>
</feature>
<reference evidence="9 10" key="1">
    <citation type="journal article" date="2009" name="Stand. Genomic Sci.">
        <title>Complete genome sequence of Stackebrandtia nassauensis type strain (LLR-40K-21).</title>
        <authorList>
            <person name="Munk C."/>
            <person name="Lapidus A."/>
            <person name="Copeland A."/>
            <person name="Jando M."/>
            <person name="Mayilraj S."/>
            <person name="Glavina Del Rio T."/>
            <person name="Nolan M."/>
            <person name="Chen F."/>
            <person name="Lucas S."/>
            <person name="Tice H."/>
            <person name="Cheng J.F."/>
            <person name="Han C."/>
            <person name="Detter J.C."/>
            <person name="Bruce D."/>
            <person name="Goodwin L."/>
            <person name="Chain P."/>
            <person name="Pitluck S."/>
            <person name="Goker M."/>
            <person name="Ovchinikova G."/>
            <person name="Pati A."/>
            <person name="Ivanova N."/>
            <person name="Mavromatis K."/>
            <person name="Chen A."/>
            <person name="Palaniappan K."/>
            <person name="Land M."/>
            <person name="Hauser L."/>
            <person name="Chang Y.J."/>
            <person name="Jeffries C.D."/>
            <person name="Bristow J."/>
            <person name="Eisen J.A."/>
            <person name="Markowitz V."/>
            <person name="Hugenholtz P."/>
            <person name="Kyrpides N.C."/>
            <person name="Klenk H.P."/>
        </authorList>
    </citation>
    <scope>NUCLEOTIDE SEQUENCE [LARGE SCALE GENOMIC DNA]</scope>
    <source>
        <strain evidence="10">DSM 44728 / CIP 108903 / NRRL B-16338 / NBRC 102104 / LLR-40K-21</strain>
    </source>
</reference>